<feature type="chain" id="PRO_5015105495" evidence="6">
    <location>
        <begin position="29"/>
        <end position="209"/>
    </location>
</feature>
<dbReference type="InterPro" id="IPR028871">
    <property type="entry name" value="BlueCu_1_BS"/>
</dbReference>
<dbReference type="AlphaFoldDB" id="A0A2P6RIT4"/>
<keyword evidence="3" id="KW-1015">Disulfide bond</keyword>
<keyword evidence="2" id="KW-0186">Copper</keyword>
<keyword evidence="9" id="KW-1185">Reference proteome</keyword>
<evidence type="ECO:0000256" key="1">
    <source>
        <dbReference type="ARBA" id="ARBA00022723"/>
    </source>
</evidence>
<keyword evidence="4" id="KW-0325">Glycoprotein</keyword>
<name>A0A2P6RIT4_ROSCH</name>
<evidence type="ECO:0000256" key="3">
    <source>
        <dbReference type="ARBA" id="ARBA00023157"/>
    </source>
</evidence>
<dbReference type="GO" id="GO:0005886">
    <property type="term" value="C:plasma membrane"/>
    <property type="evidence" value="ECO:0007669"/>
    <property type="project" value="TreeGrafter"/>
</dbReference>
<accession>A0A2P6RIT4</accession>
<evidence type="ECO:0000259" key="7">
    <source>
        <dbReference type="PROSITE" id="PS51485"/>
    </source>
</evidence>
<evidence type="ECO:0000256" key="4">
    <source>
        <dbReference type="ARBA" id="ARBA00023180"/>
    </source>
</evidence>
<dbReference type="OMA" id="AYSTWAI"/>
<sequence>MGPKKLSATTSVVAIVIALAAVLQTAEAETHKVSWNNTVGANYYTSWAANQTFKVGDLLVFNFTTGRHDVAEVAKDAYEKCNVTDLISNPKYDGPANYTLNATGDHYFICLFPGHCDQGQKLAITVTTSHSGSAPSPAPASSSTGTPPSKSESPPPSGAKSPPSSTSPPPSTSSTTAPPPPKGSTGSSSHVVTISTVFMSIAVALFCLF</sequence>
<dbReference type="Gene3D" id="2.60.40.420">
    <property type="entry name" value="Cupredoxins - blue copper proteins"/>
    <property type="match status" value="1"/>
</dbReference>
<dbReference type="InterPro" id="IPR039391">
    <property type="entry name" value="Phytocyanin-like"/>
</dbReference>
<dbReference type="EMBL" id="PDCK01000040">
    <property type="protein sequence ID" value="PRQ46350.1"/>
    <property type="molecule type" value="Genomic_DNA"/>
</dbReference>
<organism evidence="8 9">
    <name type="scientific">Rosa chinensis</name>
    <name type="common">China rose</name>
    <dbReference type="NCBI Taxonomy" id="74649"/>
    <lineage>
        <taxon>Eukaryota</taxon>
        <taxon>Viridiplantae</taxon>
        <taxon>Streptophyta</taxon>
        <taxon>Embryophyta</taxon>
        <taxon>Tracheophyta</taxon>
        <taxon>Spermatophyta</taxon>
        <taxon>Magnoliopsida</taxon>
        <taxon>eudicotyledons</taxon>
        <taxon>Gunneridae</taxon>
        <taxon>Pentapetalae</taxon>
        <taxon>rosids</taxon>
        <taxon>fabids</taxon>
        <taxon>Rosales</taxon>
        <taxon>Rosaceae</taxon>
        <taxon>Rosoideae</taxon>
        <taxon>Rosoideae incertae sedis</taxon>
        <taxon>Rosa</taxon>
    </lineage>
</organism>
<comment type="caution">
    <text evidence="8">The sequence shown here is derived from an EMBL/GenBank/DDBJ whole genome shotgun (WGS) entry which is preliminary data.</text>
</comment>
<dbReference type="Pfam" id="PF02298">
    <property type="entry name" value="Cu_bind_like"/>
    <property type="match status" value="1"/>
</dbReference>
<feature type="signal peptide" evidence="6">
    <location>
        <begin position="1"/>
        <end position="28"/>
    </location>
</feature>
<feature type="compositionally biased region" description="Pro residues" evidence="5">
    <location>
        <begin position="165"/>
        <end position="182"/>
    </location>
</feature>
<evidence type="ECO:0000256" key="5">
    <source>
        <dbReference type="SAM" id="MobiDB-lite"/>
    </source>
</evidence>
<protein>
    <submittedName>
        <fullName evidence="8">Putative Blue (Type 1) copper binding protein</fullName>
    </submittedName>
</protein>
<dbReference type="PANTHER" id="PTHR33021">
    <property type="entry name" value="BLUE COPPER PROTEIN"/>
    <property type="match status" value="1"/>
</dbReference>
<keyword evidence="6" id="KW-0732">Signal</keyword>
<evidence type="ECO:0000313" key="8">
    <source>
        <dbReference type="EMBL" id="PRQ46350.1"/>
    </source>
</evidence>
<dbReference type="InterPro" id="IPR008972">
    <property type="entry name" value="Cupredoxin"/>
</dbReference>
<proteinExistence type="predicted"/>
<keyword evidence="1" id="KW-0479">Metal-binding</keyword>
<evidence type="ECO:0000256" key="6">
    <source>
        <dbReference type="SAM" id="SignalP"/>
    </source>
</evidence>
<feature type="compositionally biased region" description="Low complexity" evidence="5">
    <location>
        <begin position="128"/>
        <end position="164"/>
    </location>
</feature>
<dbReference type="GO" id="GO:0046872">
    <property type="term" value="F:metal ion binding"/>
    <property type="evidence" value="ECO:0007669"/>
    <property type="project" value="UniProtKB-KW"/>
</dbReference>
<dbReference type="GO" id="GO:0009055">
    <property type="term" value="F:electron transfer activity"/>
    <property type="evidence" value="ECO:0007669"/>
    <property type="project" value="InterPro"/>
</dbReference>
<feature type="domain" description="Phytocyanin" evidence="7">
    <location>
        <begin position="29"/>
        <end position="128"/>
    </location>
</feature>
<dbReference type="PANTHER" id="PTHR33021:SF494">
    <property type="entry name" value="BLUE COPPER PROTEIN"/>
    <property type="match status" value="1"/>
</dbReference>
<dbReference type="PROSITE" id="PS00196">
    <property type="entry name" value="COPPER_BLUE"/>
    <property type="match status" value="1"/>
</dbReference>
<reference evidence="8 9" key="1">
    <citation type="journal article" date="2018" name="Nat. Genet.">
        <title>The Rosa genome provides new insights in the design of modern roses.</title>
        <authorList>
            <person name="Bendahmane M."/>
        </authorList>
    </citation>
    <scope>NUCLEOTIDE SEQUENCE [LARGE SCALE GENOMIC DNA]</scope>
    <source>
        <strain evidence="9">cv. Old Blush</strain>
    </source>
</reference>
<dbReference type="Proteomes" id="UP000238479">
    <property type="component" value="Chromosome 2"/>
</dbReference>
<dbReference type="FunFam" id="2.60.40.420:FF:000034">
    <property type="entry name" value="Cupredoxin superfamily protein"/>
    <property type="match status" value="1"/>
</dbReference>
<dbReference type="PROSITE" id="PS51485">
    <property type="entry name" value="PHYTOCYANIN"/>
    <property type="match status" value="1"/>
</dbReference>
<gene>
    <name evidence="8" type="ORF">RchiOBHm_Chr2g0088121</name>
</gene>
<feature type="region of interest" description="Disordered" evidence="5">
    <location>
        <begin position="128"/>
        <end position="189"/>
    </location>
</feature>
<dbReference type="OrthoDB" id="1165956at2759"/>
<dbReference type="SUPFAM" id="SSF49503">
    <property type="entry name" value="Cupredoxins"/>
    <property type="match status" value="1"/>
</dbReference>
<dbReference type="Gramene" id="PRQ46350">
    <property type="protein sequence ID" value="PRQ46350"/>
    <property type="gene ID" value="RchiOBHm_Chr2g0088121"/>
</dbReference>
<dbReference type="InterPro" id="IPR003245">
    <property type="entry name" value="Phytocyanin_dom"/>
</dbReference>
<evidence type="ECO:0000256" key="2">
    <source>
        <dbReference type="ARBA" id="ARBA00023008"/>
    </source>
</evidence>
<evidence type="ECO:0000313" key="9">
    <source>
        <dbReference type="Proteomes" id="UP000238479"/>
    </source>
</evidence>